<comment type="subcellular location">
    <subcellularLocation>
        <location evidence="1 8">Cytoplasm</location>
        <location evidence="1 8">Cytoskeleton</location>
    </subcellularLocation>
</comment>
<dbReference type="InterPro" id="IPR019763">
    <property type="entry name" value="Dynein_light_1/2_CS"/>
</dbReference>
<evidence type="ECO:0000313" key="9">
    <source>
        <dbReference type="EMBL" id="CAJ0561826.1"/>
    </source>
</evidence>
<dbReference type="Pfam" id="PF01221">
    <property type="entry name" value="Dynein_light"/>
    <property type="match status" value="1"/>
</dbReference>
<dbReference type="GO" id="GO:0005874">
    <property type="term" value="C:microtubule"/>
    <property type="evidence" value="ECO:0007669"/>
    <property type="project" value="UniProtKB-KW"/>
</dbReference>
<protein>
    <recommendedName>
        <fullName evidence="8">Dynein light chain</fullName>
    </recommendedName>
</protein>
<dbReference type="InterPro" id="IPR001372">
    <property type="entry name" value="Dynein_light_chain_typ-1/2"/>
</dbReference>
<comment type="similarity">
    <text evidence="2 8">Belongs to the dynein light chain family.</text>
</comment>
<dbReference type="SMART" id="SM01375">
    <property type="entry name" value="Dynein_light"/>
    <property type="match status" value="1"/>
</dbReference>
<evidence type="ECO:0000256" key="4">
    <source>
        <dbReference type="ARBA" id="ARBA00022701"/>
    </source>
</evidence>
<dbReference type="Proteomes" id="UP001177023">
    <property type="component" value="Unassembled WGS sequence"/>
</dbReference>
<comment type="caution">
    <text evidence="9">The sequence shown here is derived from an EMBL/GenBank/DDBJ whole genome shotgun (WGS) entry which is preliminary data.</text>
</comment>
<keyword evidence="4 8" id="KW-0493">Microtubule</keyword>
<dbReference type="EMBL" id="CATQJA010000587">
    <property type="protein sequence ID" value="CAJ0561826.1"/>
    <property type="molecule type" value="Genomic_DNA"/>
</dbReference>
<dbReference type="GO" id="GO:0045505">
    <property type="term" value="F:dynein intermediate chain binding"/>
    <property type="evidence" value="ECO:0007669"/>
    <property type="project" value="TreeGrafter"/>
</dbReference>
<dbReference type="PANTHER" id="PTHR11886:SF55">
    <property type="entry name" value="DYNEIN LIGHT CHAIN 2, CYTOPLASMIC-RELATED"/>
    <property type="match status" value="1"/>
</dbReference>
<dbReference type="GO" id="GO:0005868">
    <property type="term" value="C:cytoplasmic dynein complex"/>
    <property type="evidence" value="ECO:0007669"/>
    <property type="project" value="TreeGrafter"/>
</dbReference>
<organism evidence="9 11">
    <name type="scientific">Mesorhabditis spiculigera</name>
    <dbReference type="NCBI Taxonomy" id="96644"/>
    <lineage>
        <taxon>Eukaryota</taxon>
        <taxon>Metazoa</taxon>
        <taxon>Ecdysozoa</taxon>
        <taxon>Nematoda</taxon>
        <taxon>Chromadorea</taxon>
        <taxon>Rhabditida</taxon>
        <taxon>Rhabditina</taxon>
        <taxon>Rhabditomorpha</taxon>
        <taxon>Rhabditoidea</taxon>
        <taxon>Rhabditidae</taxon>
        <taxon>Mesorhabditinae</taxon>
        <taxon>Mesorhabditis</taxon>
    </lineage>
</organism>
<evidence type="ECO:0000256" key="8">
    <source>
        <dbReference type="RuleBase" id="RU365010"/>
    </source>
</evidence>
<dbReference type="InterPro" id="IPR037177">
    <property type="entry name" value="DLC_sf"/>
</dbReference>
<gene>
    <name evidence="10" type="ORF">MSPICULIGERA_LOCUS10840</name>
    <name evidence="9" type="ORF">MSPICULIGERA_LOCUS1944</name>
</gene>
<keyword evidence="7 8" id="KW-0206">Cytoskeleton</keyword>
<name>A0AA36C7F0_9BILA</name>
<evidence type="ECO:0000313" key="10">
    <source>
        <dbReference type="EMBL" id="CAJ0572455.1"/>
    </source>
</evidence>
<dbReference type="PANTHER" id="PTHR11886">
    <property type="entry name" value="DYNEIN LIGHT CHAIN"/>
    <property type="match status" value="1"/>
</dbReference>
<feature type="non-terminal residue" evidence="9">
    <location>
        <position position="94"/>
    </location>
</feature>
<evidence type="ECO:0000256" key="1">
    <source>
        <dbReference type="ARBA" id="ARBA00004245"/>
    </source>
</evidence>
<evidence type="ECO:0000256" key="5">
    <source>
        <dbReference type="ARBA" id="ARBA00023017"/>
    </source>
</evidence>
<dbReference type="GO" id="GO:0007017">
    <property type="term" value="P:microtubule-based process"/>
    <property type="evidence" value="ECO:0007669"/>
    <property type="project" value="InterPro"/>
</dbReference>
<evidence type="ECO:0000313" key="11">
    <source>
        <dbReference type="Proteomes" id="UP001177023"/>
    </source>
</evidence>
<evidence type="ECO:0000256" key="6">
    <source>
        <dbReference type="ARBA" id="ARBA00023175"/>
    </source>
</evidence>
<keyword evidence="11" id="KW-1185">Reference proteome</keyword>
<sequence>MGESSHDAKLEVKECDMGESEQFICTDIVKTAQKLYELDKDVAAFCKEELDKRFGPTWHVIVGKSFGSRVSYEMNNFLLVKCNRVNVMLFKCGY</sequence>
<evidence type="ECO:0000256" key="2">
    <source>
        <dbReference type="ARBA" id="ARBA00010156"/>
    </source>
</evidence>
<dbReference type="FunFam" id="3.30.740.10:FF:000006">
    <property type="entry name" value="Dynein light chain"/>
    <property type="match status" value="1"/>
</dbReference>
<accession>A0AA36C7F0</accession>
<dbReference type="AlphaFoldDB" id="A0AA36C7F0"/>
<keyword evidence="5 8" id="KW-0243">Dynein</keyword>
<keyword evidence="6 8" id="KW-0505">Motor protein</keyword>
<evidence type="ECO:0000256" key="7">
    <source>
        <dbReference type="ARBA" id="ARBA00023212"/>
    </source>
</evidence>
<keyword evidence="3 8" id="KW-0963">Cytoplasm</keyword>
<dbReference type="PROSITE" id="PS01239">
    <property type="entry name" value="DYNEIN_LIGHT_1"/>
    <property type="match status" value="1"/>
</dbReference>
<proteinExistence type="inferred from homology"/>
<dbReference type="EMBL" id="CATQJA010002598">
    <property type="protein sequence ID" value="CAJ0572455.1"/>
    <property type="molecule type" value="Genomic_DNA"/>
</dbReference>
<evidence type="ECO:0000256" key="3">
    <source>
        <dbReference type="ARBA" id="ARBA00022490"/>
    </source>
</evidence>
<dbReference type="Gene3D" id="3.30.740.10">
    <property type="entry name" value="Protein Inhibitor Of Neuronal Nitric Oxide Synthase"/>
    <property type="match status" value="1"/>
</dbReference>
<dbReference type="SUPFAM" id="SSF54648">
    <property type="entry name" value="DLC"/>
    <property type="match status" value="1"/>
</dbReference>
<reference evidence="9" key="1">
    <citation type="submission" date="2023-06" db="EMBL/GenBank/DDBJ databases">
        <authorList>
            <person name="Delattre M."/>
        </authorList>
    </citation>
    <scope>NUCLEOTIDE SEQUENCE</scope>
    <source>
        <strain evidence="9">AF72</strain>
    </source>
</reference>